<feature type="binding site" evidence="11">
    <location>
        <position position="30"/>
    </location>
    <ligand>
        <name>Mg(2+)</name>
        <dbReference type="ChEBI" id="CHEBI:18420"/>
    </ligand>
</feature>
<feature type="binding site" evidence="11">
    <location>
        <position position="150"/>
    </location>
    <ligand>
        <name>CTP</name>
        <dbReference type="ChEBI" id="CHEBI:37563"/>
    </ligand>
</feature>
<dbReference type="InterPro" id="IPR043519">
    <property type="entry name" value="NT_sf"/>
</dbReference>
<dbReference type="PANTHER" id="PTHR47545">
    <property type="entry name" value="MULTIFUNCTIONAL CCA PROTEIN"/>
    <property type="match status" value="1"/>
</dbReference>
<evidence type="ECO:0000256" key="7">
    <source>
        <dbReference type="ARBA" id="ARBA00022800"/>
    </source>
</evidence>
<evidence type="ECO:0000256" key="3">
    <source>
        <dbReference type="ARBA" id="ARBA00022694"/>
    </source>
</evidence>
<dbReference type="CDD" id="cd05398">
    <property type="entry name" value="NT_ClassII-CCAase"/>
    <property type="match status" value="1"/>
</dbReference>
<feature type="binding site" evidence="11">
    <location>
        <position position="32"/>
    </location>
    <ligand>
        <name>Mg(2+)</name>
        <dbReference type="ChEBI" id="CHEBI:18420"/>
    </ligand>
</feature>
<keyword evidence="8 11" id="KW-0067">ATP-binding</keyword>
<comment type="subunit">
    <text evidence="11">Monomer. Can also form homodimers and oligomers.</text>
</comment>
<comment type="cofactor">
    <cofactor evidence="11">
        <name>Ni(2+)</name>
        <dbReference type="ChEBI" id="CHEBI:49786"/>
    </cofactor>
    <text evidence="11">Nickel for phosphatase activity.</text>
</comment>
<keyword evidence="11" id="KW-0378">Hydrolase</keyword>
<dbReference type="Gene3D" id="1.10.3090.10">
    <property type="entry name" value="cca-adding enzyme, domain 2"/>
    <property type="match status" value="1"/>
</dbReference>
<evidence type="ECO:0000256" key="4">
    <source>
        <dbReference type="ARBA" id="ARBA00022695"/>
    </source>
</evidence>
<dbReference type="GO" id="GO:0016791">
    <property type="term" value="F:phosphatase activity"/>
    <property type="evidence" value="ECO:0007669"/>
    <property type="project" value="UniProtKB-UniRule"/>
</dbReference>
<dbReference type="EC" id="3.1.3.-" evidence="11"/>
<feature type="binding site" evidence="11">
    <location>
        <position position="20"/>
    </location>
    <ligand>
        <name>CTP</name>
        <dbReference type="ChEBI" id="CHEBI:37563"/>
    </ligand>
</feature>
<dbReference type="InterPro" id="IPR050124">
    <property type="entry name" value="tRNA_CCA-adding_enzyme"/>
</dbReference>
<feature type="binding site" evidence="11">
    <location>
        <position position="17"/>
    </location>
    <ligand>
        <name>ATP</name>
        <dbReference type="ChEBI" id="CHEBI:30616"/>
    </ligand>
</feature>
<keyword evidence="7 11" id="KW-0692">RNA repair</keyword>
<dbReference type="GO" id="GO:0000287">
    <property type="term" value="F:magnesium ion binding"/>
    <property type="evidence" value="ECO:0007669"/>
    <property type="project" value="UniProtKB-UniRule"/>
</dbReference>
<evidence type="ECO:0000313" key="14">
    <source>
        <dbReference type="Proteomes" id="UP000293433"/>
    </source>
</evidence>
<evidence type="ECO:0000313" key="13">
    <source>
        <dbReference type="EMBL" id="RZS54886.1"/>
    </source>
</evidence>
<feature type="binding site" evidence="11">
    <location>
        <position position="20"/>
    </location>
    <ligand>
        <name>ATP</name>
        <dbReference type="ChEBI" id="CHEBI:30616"/>
    </ligand>
</feature>
<dbReference type="PROSITE" id="PS51831">
    <property type="entry name" value="HD"/>
    <property type="match status" value="1"/>
</dbReference>
<keyword evidence="2 11" id="KW-0808">Transferase</keyword>
<keyword evidence="3 11" id="KW-0819">tRNA processing</keyword>
<comment type="catalytic activity">
    <reaction evidence="11">
        <text>a tRNA precursor + 2 CTP + ATP = a tRNA with a 3' CCA end + 3 diphosphate</text>
        <dbReference type="Rhea" id="RHEA:14433"/>
        <dbReference type="Rhea" id="RHEA-COMP:10465"/>
        <dbReference type="Rhea" id="RHEA-COMP:10468"/>
        <dbReference type="ChEBI" id="CHEBI:30616"/>
        <dbReference type="ChEBI" id="CHEBI:33019"/>
        <dbReference type="ChEBI" id="CHEBI:37563"/>
        <dbReference type="ChEBI" id="CHEBI:74896"/>
        <dbReference type="ChEBI" id="CHEBI:83071"/>
        <dbReference type="EC" id="2.7.7.72"/>
    </reaction>
</comment>
<dbReference type="CDD" id="cd00077">
    <property type="entry name" value="HDc"/>
    <property type="match status" value="1"/>
</dbReference>
<feature type="binding site" evidence="11">
    <location>
        <position position="147"/>
    </location>
    <ligand>
        <name>CTP</name>
        <dbReference type="ChEBI" id="CHEBI:37563"/>
    </ligand>
</feature>
<evidence type="ECO:0000256" key="6">
    <source>
        <dbReference type="ARBA" id="ARBA00022741"/>
    </source>
</evidence>
<accession>A0A4Q7LJU7</accession>
<evidence type="ECO:0000256" key="9">
    <source>
        <dbReference type="ARBA" id="ARBA00022842"/>
    </source>
</evidence>
<dbReference type="Proteomes" id="UP000293433">
    <property type="component" value="Unassembled WGS sequence"/>
</dbReference>
<dbReference type="SUPFAM" id="SSF81891">
    <property type="entry name" value="Poly A polymerase C-terminal region-like"/>
    <property type="match status" value="1"/>
</dbReference>
<dbReference type="Pfam" id="PF12627">
    <property type="entry name" value="PolyA_pol_RNAbd"/>
    <property type="match status" value="1"/>
</dbReference>
<keyword evidence="11" id="KW-0511">Multifunctional enzyme</keyword>
<protein>
    <recommendedName>
        <fullName evidence="11">Multifunctional CCA protein</fullName>
    </recommendedName>
    <domain>
        <recommendedName>
            <fullName evidence="11">CCA-adding enzyme</fullName>
            <ecNumber evidence="11">2.7.7.72</ecNumber>
        </recommendedName>
        <alternativeName>
            <fullName evidence="11">CCA tRNA nucleotidyltransferase</fullName>
        </alternativeName>
        <alternativeName>
            <fullName evidence="11">tRNA CCA-pyrophosphorylase</fullName>
        </alternativeName>
        <alternativeName>
            <fullName evidence="11">tRNA adenylyl-/cytidylyl-transferase</fullName>
        </alternativeName>
        <alternativeName>
            <fullName evidence="11">tRNA nucleotidyltransferase</fullName>
        </alternativeName>
        <alternativeName>
            <fullName evidence="11">tRNA-NT</fullName>
        </alternativeName>
    </domain>
    <domain>
        <recommendedName>
            <fullName evidence="11">2'-nucleotidase</fullName>
            <ecNumber evidence="11">3.1.3.-</ecNumber>
        </recommendedName>
    </domain>
    <domain>
        <recommendedName>
            <fullName evidence="11">2',3'-cyclic phosphodiesterase</fullName>
            <ecNumber evidence="11">3.1.4.-</ecNumber>
        </recommendedName>
    </domain>
    <domain>
        <recommendedName>
            <fullName evidence="11">Phosphatase</fullName>
        </recommendedName>
    </domain>
</protein>
<dbReference type="SUPFAM" id="SSF81301">
    <property type="entry name" value="Nucleotidyltransferase"/>
    <property type="match status" value="1"/>
</dbReference>
<feature type="domain" description="HD" evidence="12">
    <location>
        <begin position="236"/>
        <end position="337"/>
    </location>
</feature>
<dbReference type="InterPro" id="IPR006674">
    <property type="entry name" value="HD_domain"/>
</dbReference>
<feature type="binding site" evidence="11">
    <location>
        <position position="100"/>
    </location>
    <ligand>
        <name>CTP</name>
        <dbReference type="ChEBI" id="CHEBI:37563"/>
    </ligand>
</feature>
<proteinExistence type="inferred from homology"/>
<evidence type="ECO:0000256" key="11">
    <source>
        <dbReference type="HAMAP-Rule" id="MF_01261"/>
    </source>
</evidence>
<keyword evidence="5 11" id="KW-0479">Metal-binding</keyword>
<dbReference type="EC" id="3.1.4.-" evidence="11"/>
<keyword evidence="4 11" id="KW-0548">Nucleotidyltransferase</keyword>
<dbReference type="GO" id="GO:0160016">
    <property type="term" value="F:CCACCA tRNA nucleotidyltransferase activity"/>
    <property type="evidence" value="ECO:0007669"/>
    <property type="project" value="RHEA"/>
</dbReference>
<evidence type="ECO:0000256" key="8">
    <source>
        <dbReference type="ARBA" id="ARBA00022840"/>
    </source>
</evidence>
<evidence type="ECO:0000256" key="10">
    <source>
        <dbReference type="ARBA" id="ARBA00022884"/>
    </source>
</evidence>
<comment type="catalytic activity">
    <reaction evidence="11">
        <text>a tRNA with a 3' CCA end + 2 CTP + ATP = a tRNA with a 3' CCACCA end + 3 diphosphate</text>
        <dbReference type="Rhea" id="RHEA:76235"/>
        <dbReference type="Rhea" id="RHEA-COMP:10468"/>
        <dbReference type="Rhea" id="RHEA-COMP:18655"/>
        <dbReference type="ChEBI" id="CHEBI:30616"/>
        <dbReference type="ChEBI" id="CHEBI:33019"/>
        <dbReference type="ChEBI" id="CHEBI:37563"/>
        <dbReference type="ChEBI" id="CHEBI:83071"/>
        <dbReference type="ChEBI" id="CHEBI:195187"/>
    </reaction>
</comment>
<keyword evidence="6 11" id="KW-0547">Nucleotide-binding</keyword>
<dbReference type="GO" id="GO:0004810">
    <property type="term" value="F:CCA tRNA nucleotidyltransferase activity"/>
    <property type="evidence" value="ECO:0007669"/>
    <property type="project" value="UniProtKB-UniRule"/>
</dbReference>
<comment type="caution">
    <text evidence="13">The sequence shown here is derived from an EMBL/GenBank/DDBJ whole genome shotgun (WGS) entry which is preliminary data.</text>
</comment>
<keyword evidence="9 11" id="KW-0460">Magnesium</keyword>
<dbReference type="AlphaFoldDB" id="A0A4Q7LJU7"/>
<dbReference type="InterPro" id="IPR032828">
    <property type="entry name" value="PolyA_RNA-bd"/>
</dbReference>
<feature type="binding site" evidence="11">
    <location>
        <position position="100"/>
    </location>
    <ligand>
        <name>ATP</name>
        <dbReference type="ChEBI" id="CHEBI:30616"/>
    </ligand>
</feature>
<keyword evidence="10 11" id="KW-0694">RNA-binding</keyword>
<evidence type="ECO:0000259" key="12">
    <source>
        <dbReference type="PROSITE" id="PS51831"/>
    </source>
</evidence>
<keyword evidence="1 11" id="KW-0533">Nickel</keyword>
<sequence length="418" mass="45438">MSDPALPPGARVHLVGGAVRDRLMGVPEGDRDWVVVGCTPEQMTAAGFRPVGLDFPVFLHPHTQDEYALARTERKSGHGYHGFTFHTGADVTLEQDLARRDLTVNAMALDADGQTVIDPWGGRADLAARVLRHVGPAFAEDPVRILRLARFAARWPDFTVAPETMALCRAMTAAGEVDALVAERVWQELARGLMAARPSRLLQVLREAGALARLLPEVDRLYGVPQRADYHPEVDTGVHVEMVLDQAARLGLPLAARYAALTHDLGKGTTPADILPRHIGHEQRSAALLKPLCERLRVPVDCRELADLVAREHGNVHASASFDAAALVRLMDRCDAWRRPERFDLMLQACEADARGRLGLEDRDYPQAPRLRAALAAAQSIDHQAVIAQARAEGLTGPALGHALHGARIRVVAGLAEA</sequence>
<evidence type="ECO:0000256" key="1">
    <source>
        <dbReference type="ARBA" id="ARBA00022596"/>
    </source>
</evidence>
<reference evidence="13 14" key="1">
    <citation type="submission" date="2019-02" db="EMBL/GenBank/DDBJ databases">
        <title>Genomic Encyclopedia of Type Strains, Phase IV (KMG-IV): sequencing the most valuable type-strain genomes for metagenomic binning, comparative biology and taxonomic classification.</title>
        <authorList>
            <person name="Goeker M."/>
        </authorList>
    </citation>
    <scope>NUCLEOTIDE SEQUENCE [LARGE SCALE GENOMIC DNA]</scope>
    <source>
        <strain evidence="13 14">DSM 10617</strain>
    </source>
</reference>
<dbReference type="GO" id="GO:0004112">
    <property type="term" value="F:cyclic-nucleotide phosphodiesterase activity"/>
    <property type="evidence" value="ECO:0007669"/>
    <property type="project" value="UniProtKB-UniRule"/>
</dbReference>
<dbReference type="GO" id="GO:0042245">
    <property type="term" value="P:RNA repair"/>
    <property type="evidence" value="ECO:0007669"/>
    <property type="project" value="UniProtKB-KW"/>
</dbReference>
<comment type="miscellaneous">
    <text evidence="11">A single active site specifically recognizes both ATP and CTP and is responsible for their addition.</text>
</comment>
<comment type="function">
    <text evidence="11">Catalyzes the addition and repair of the essential 3'-terminal CCA sequence in tRNAs without using a nucleic acid template. Adds these three nucleotides in the order of C, C, and A to the tRNA nucleotide-73, using CTP and ATP as substrates and producing inorganic pyrophosphate. tRNA 3'-terminal CCA addition is required both for tRNA processing and repair. Also involved in tRNA surveillance by mediating tandem CCA addition to generate a CCACCA at the 3' terminus of unstable tRNAs. While stable tRNAs receive only 3'-terminal CCA, unstable tRNAs are marked with CCACCA and rapidly degraded.</text>
</comment>
<dbReference type="GO" id="GO:0005524">
    <property type="term" value="F:ATP binding"/>
    <property type="evidence" value="ECO:0007669"/>
    <property type="project" value="UniProtKB-UniRule"/>
</dbReference>
<keyword evidence="14" id="KW-1185">Reference proteome</keyword>
<dbReference type="EC" id="2.7.7.72" evidence="11"/>
<feature type="binding site" evidence="11">
    <location>
        <position position="150"/>
    </location>
    <ligand>
        <name>ATP</name>
        <dbReference type="ChEBI" id="CHEBI:30616"/>
    </ligand>
</feature>
<dbReference type="HAMAP" id="MF_01261">
    <property type="entry name" value="CCA_bact_type1"/>
    <property type="match status" value="1"/>
</dbReference>
<dbReference type="InterPro" id="IPR003607">
    <property type="entry name" value="HD/PDEase_dom"/>
</dbReference>
<gene>
    <name evidence="11" type="primary">cca</name>
    <name evidence="13" type="ORF">EV685_2371</name>
</gene>
<evidence type="ECO:0000256" key="5">
    <source>
        <dbReference type="ARBA" id="ARBA00022723"/>
    </source>
</evidence>
<name>A0A4Q7LJU7_9BURK</name>
<dbReference type="PIRSF" id="PIRSF000813">
    <property type="entry name" value="CCA_bact"/>
    <property type="match status" value="1"/>
</dbReference>
<dbReference type="GO" id="GO:0001680">
    <property type="term" value="P:tRNA 3'-terminal CCA addition"/>
    <property type="evidence" value="ECO:0007669"/>
    <property type="project" value="UniProtKB-UniRule"/>
</dbReference>
<dbReference type="RefSeq" id="WP_275938349.1">
    <property type="nucleotide sequence ID" value="NZ_SGWV01000009.1"/>
</dbReference>
<feature type="binding site" evidence="11">
    <location>
        <position position="147"/>
    </location>
    <ligand>
        <name>ATP</name>
        <dbReference type="ChEBI" id="CHEBI:30616"/>
    </ligand>
</feature>
<comment type="cofactor">
    <cofactor evidence="11">
        <name>Mg(2+)</name>
        <dbReference type="ChEBI" id="CHEBI:18420"/>
    </cofactor>
    <text evidence="11">Magnesium is required for nucleotidyltransferase activity.</text>
</comment>
<dbReference type="InterPro" id="IPR012006">
    <property type="entry name" value="CCA_bact"/>
</dbReference>
<dbReference type="PANTHER" id="PTHR47545:SF1">
    <property type="entry name" value="MULTIFUNCTIONAL CCA PROTEIN"/>
    <property type="match status" value="1"/>
</dbReference>
<dbReference type="InterPro" id="IPR002646">
    <property type="entry name" value="PolA_pol_head_dom"/>
</dbReference>
<dbReference type="Pfam" id="PF01966">
    <property type="entry name" value="HD"/>
    <property type="match status" value="1"/>
</dbReference>
<comment type="domain">
    <text evidence="11">Comprises two domains: an N-terminal domain containing the nucleotidyltransferase activity and a C-terminal HD domain associated with both phosphodiesterase and phosphatase activities.</text>
</comment>
<evidence type="ECO:0000256" key="2">
    <source>
        <dbReference type="ARBA" id="ARBA00022679"/>
    </source>
</evidence>
<dbReference type="NCBIfam" id="NF008137">
    <property type="entry name" value="PRK10885.1"/>
    <property type="match status" value="1"/>
</dbReference>
<comment type="similarity">
    <text evidence="11">Belongs to the tRNA nucleotidyltransferase/poly(A) polymerase family. Bacterial CCA-adding enzyme type 1 subfamily.</text>
</comment>
<feature type="binding site" evidence="11">
    <location>
        <position position="17"/>
    </location>
    <ligand>
        <name>CTP</name>
        <dbReference type="ChEBI" id="CHEBI:37563"/>
    </ligand>
</feature>
<dbReference type="Pfam" id="PF01743">
    <property type="entry name" value="PolyA_pol"/>
    <property type="match status" value="1"/>
</dbReference>
<dbReference type="Gene3D" id="3.30.460.10">
    <property type="entry name" value="Beta Polymerase, domain 2"/>
    <property type="match status" value="1"/>
</dbReference>
<dbReference type="EMBL" id="SGWV01000009">
    <property type="protein sequence ID" value="RZS54886.1"/>
    <property type="molecule type" value="Genomic_DNA"/>
</dbReference>
<organism evidence="13 14">
    <name type="scientific">Sphaerotilus mobilis</name>
    <dbReference type="NCBI Taxonomy" id="47994"/>
    <lineage>
        <taxon>Bacteria</taxon>
        <taxon>Pseudomonadati</taxon>
        <taxon>Pseudomonadota</taxon>
        <taxon>Betaproteobacteria</taxon>
        <taxon>Burkholderiales</taxon>
        <taxon>Sphaerotilaceae</taxon>
        <taxon>Sphaerotilus</taxon>
    </lineage>
</organism>
<dbReference type="GO" id="GO:0000049">
    <property type="term" value="F:tRNA binding"/>
    <property type="evidence" value="ECO:0007669"/>
    <property type="project" value="UniProtKB-UniRule"/>
</dbReference>